<dbReference type="AlphaFoldDB" id="A0A8H4KCL7"/>
<dbReference type="Pfam" id="PF12146">
    <property type="entry name" value="Hydrolase_4"/>
    <property type="match status" value="1"/>
</dbReference>
<comment type="caution">
    <text evidence="2">The sequence shown here is derived from an EMBL/GenBank/DDBJ whole genome shotgun (WGS) entry which is preliminary data.</text>
</comment>
<dbReference type="GO" id="GO:0016787">
    <property type="term" value="F:hydrolase activity"/>
    <property type="evidence" value="ECO:0007669"/>
    <property type="project" value="UniProtKB-KW"/>
</dbReference>
<dbReference type="EMBL" id="JAADJG010000433">
    <property type="protein sequence ID" value="KAF4446863.1"/>
    <property type="molecule type" value="Genomic_DNA"/>
</dbReference>
<dbReference type="InterPro" id="IPR022742">
    <property type="entry name" value="Hydrolase_4"/>
</dbReference>
<dbReference type="InterPro" id="IPR029058">
    <property type="entry name" value="AB_hydrolase_fold"/>
</dbReference>
<dbReference type="Gene3D" id="3.40.50.1820">
    <property type="entry name" value="alpha/beta hydrolase"/>
    <property type="match status" value="1"/>
</dbReference>
<dbReference type="Proteomes" id="UP000605986">
    <property type="component" value="Unassembled WGS sequence"/>
</dbReference>
<feature type="domain" description="Serine aminopeptidase S33" evidence="1">
    <location>
        <begin position="33"/>
        <end position="148"/>
    </location>
</feature>
<evidence type="ECO:0000313" key="2">
    <source>
        <dbReference type="EMBL" id="KAF4446863.1"/>
    </source>
</evidence>
<dbReference type="SUPFAM" id="SSF53474">
    <property type="entry name" value="alpha/beta-Hydrolases"/>
    <property type="match status" value="1"/>
</dbReference>
<evidence type="ECO:0000259" key="1">
    <source>
        <dbReference type="Pfam" id="PF12146"/>
    </source>
</evidence>
<reference evidence="2" key="1">
    <citation type="submission" date="2020-01" db="EMBL/GenBank/DDBJ databases">
        <title>Identification and distribution of gene clusters putatively required for synthesis of sphingolipid metabolism inhibitors in phylogenetically diverse species of the filamentous fungus Fusarium.</title>
        <authorList>
            <person name="Kim H.-S."/>
            <person name="Busman M."/>
            <person name="Brown D.W."/>
            <person name="Divon H."/>
            <person name="Uhlig S."/>
            <person name="Proctor R.H."/>
        </authorList>
    </citation>
    <scope>NUCLEOTIDE SEQUENCE</scope>
    <source>
        <strain evidence="2">NRRL 53441</strain>
    </source>
</reference>
<protein>
    <submittedName>
        <fullName evidence="2">Alpha/beta hydrolase</fullName>
    </submittedName>
</protein>
<accession>A0A8H4KCL7</accession>
<sequence>MAVKPNATTLVDLGSYKLEVTIRGPPRRAHNPIVVIIPDIASSIKEWNAVTQLLAESMSVVNYERAGYGQSDPAPANHSRSGEDIAQELHELLRAAKITPPYIMIGHSYGSTIVREFVKLRNLAQFKGFVFLNAVSFAAPLKFLILNLLKLCYEDSHHLGESAWKALLEEEARPEHRAAAEREIAAFNAVKAGLVDDVEQPVLGRVPLIVLHADFSADFDKFCTERVRLGTGTEADKKKIQEAIEEATKRQVEGQRKLLKMSERSKAESISGFGYRVHLTAPERIADTVTWILMQYRC</sequence>
<keyword evidence="3" id="KW-1185">Reference proteome</keyword>
<proteinExistence type="predicted"/>
<organism evidence="2 3">
    <name type="scientific">Fusarium austroafricanum</name>
    <dbReference type="NCBI Taxonomy" id="2364996"/>
    <lineage>
        <taxon>Eukaryota</taxon>
        <taxon>Fungi</taxon>
        <taxon>Dikarya</taxon>
        <taxon>Ascomycota</taxon>
        <taxon>Pezizomycotina</taxon>
        <taxon>Sordariomycetes</taxon>
        <taxon>Hypocreomycetidae</taxon>
        <taxon>Hypocreales</taxon>
        <taxon>Nectriaceae</taxon>
        <taxon>Fusarium</taxon>
        <taxon>Fusarium concolor species complex</taxon>
    </lineage>
</organism>
<gene>
    <name evidence="2" type="ORF">F53441_9567</name>
</gene>
<keyword evidence="2" id="KW-0378">Hydrolase</keyword>
<dbReference type="OrthoDB" id="294702at2759"/>
<name>A0A8H4KCL7_9HYPO</name>
<evidence type="ECO:0000313" key="3">
    <source>
        <dbReference type="Proteomes" id="UP000605986"/>
    </source>
</evidence>